<protein>
    <submittedName>
        <fullName evidence="3">Methylmalonyl-CoA carboxyltransferase</fullName>
    </submittedName>
</protein>
<feature type="domain" description="CoA carboxyltransferase N-terminal" evidence="1">
    <location>
        <begin position="3"/>
        <end position="256"/>
    </location>
</feature>
<evidence type="ECO:0000313" key="3">
    <source>
        <dbReference type="EMBL" id="OZI63362.1"/>
    </source>
</evidence>
<sequence>MGHDTYIEELRQRREKAYGMGGEDRLAKRRAQGVLNARERLDVLLDPDSFFESGLLATSFRPEARDKTPADGKIAGFGAIDGRPVAVVSNDFTVMGASSSVVNGKKIKHVRQVANDSGMPLVMLGESAGARMPDRMGAAGRAILGQDPLEYLRDRRTPWVSALLGSCYGSSTWYACLSDFVVMRKGATMAVASSRVTELAIKQAVDAEELGGWKLHTATTGIVDVAVDSDEEALDAVKRFLAYLPSHNGEAPPVAPVPAGSDDAMADILDVVPDSRTQTYDSRDVIRRLLDRDSLFELKPRFGKSMVTCLGRVAGKTVGVLANNPKFKGGAIDVDACAKATSFLVLCDSFNIPIVFLVDQPGFLIGLDGEKRGAPGRIMNWMNALSQVTVPRFVVTLRKNYGQAYLNMGGGRNSDEAAAWPCADYGFMDPGTAVNVLYGLRYEDTPEEFKRRVDEINQDNAPWALAGLYEAKDVIDPRDTRTYLSRLLEIYTRKPSRGVGAHRLSNWPTSY</sequence>
<feature type="domain" description="CoA carboxyltransferase C-terminal" evidence="2">
    <location>
        <begin position="260"/>
        <end position="498"/>
    </location>
</feature>
<dbReference type="InterPro" id="IPR051047">
    <property type="entry name" value="AccD/PCCB"/>
</dbReference>
<gene>
    <name evidence="3" type="ORF">CAL28_14610</name>
</gene>
<dbReference type="Gene3D" id="3.90.226.10">
    <property type="entry name" value="2-enoyl-CoA Hydratase, Chain A, domain 1"/>
    <property type="match status" value="2"/>
</dbReference>
<evidence type="ECO:0000313" key="4">
    <source>
        <dbReference type="Proteomes" id="UP000215767"/>
    </source>
</evidence>
<dbReference type="AlphaFoldDB" id="A0A261UPS1"/>
<comment type="caution">
    <text evidence="3">The sequence shown here is derived from an EMBL/GenBank/DDBJ whole genome shotgun (WGS) entry which is preliminary data.</text>
</comment>
<dbReference type="PROSITE" id="PS50989">
    <property type="entry name" value="COA_CT_CTER"/>
    <property type="match status" value="1"/>
</dbReference>
<dbReference type="EMBL" id="NEVS01000004">
    <property type="protein sequence ID" value="OZI63362.1"/>
    <property type="molecule type" value="Genomic_DNA"/>
</dbReference>
<dbReference type="InterPro" id="IPR011762">
    <property type="entry name" value="COA_CT_N"/>
</dbReference>
<dbReference type="Proteomes" id="UP000215767">
    <property type="component" value="Unassembled WGS sequence"/>
</dbReference>
<organism evidence="3 4">
    <name type="scientific">Bordetella genomosp. 11</name>
    <dbReference type="NCBI Taxonomy" id="1416808"/>
    <lineage>
        <taxon>Bacteria</taxon>
        <taxon>Pseudomonadati</taxon>
        <taxon>Pseudomonadota</taxon>
        <taxon>Betaproteobacteria</taxon>
        <taxon>Burkholderiales</taxon>
        <taxon>Alcaligenaceae</taxon>
        <taxon>Bordetella</taxon>
    </lineage>
</organism>
<dbReference type="SUPFAM" id="SSF52096">
    <property type="entry name" value="ClpP/crotonase"/>
    <property type="match status" value="2"/>
</dbReference>
<dbReference type="InterPro" id="IPR011763">
    <property type="entry name" value="COA_CT_C"/>
</dbReference>
<dbReference type="Pfam" id="PF01039">
    <property type="entry name" value="Carboxyl_trans"/>
    <property type="match status" value="1"/>
</dbReference>
<dbReference type="PANTHER" id="PTHR43842">
    <property type="entry name" value="PROPIONYL-COA CARBOXYLASE BETA CHAIN"/>
    <property type="match status" value="1"/>
</dbReference>
<reference evidence="4" key="1">
    <citation type="submission" date="2017-05" db="EMBL/GenBank/DDBJ databases">
        <title>Complete and WGS of Bordetella genogroups.</title>
        <authorList>
            <person name="Spilker T."/>
            <person name="Lipuma J."/>
        </authorList>
    </citation>
    <scope>NUCLEOTIDE SEQUENCE [LARGE SCALE GENOMIC DNA]</scope>
    <source>
        <strain evidence="4">AU8856</strain>
    </source>
</reference>
<proteinExistence type="predicted"/>
<dbReference type="GO" id="GO:0016740">
    <property type="term" value="F:transferase activity"/>
    <property type="evidence" value="ECO:0007669"/>
    <property type="project" value="UniProtKB-KW"/>
</dbReference>
<accession>A0A261UPS1</accession>
<dbReference type="OrthoDB" id="9803706at2"/>
<evidence type="ECO:0000259" key="1">
    <source>
        <dbReference type="PROSITE" id="PS50980"/>
    </source>
</evidence>
<name>A0A261UPS1_9BORD</name>
<keyword evidence="4" id="KW-1185">Reference proteome</keyword>
<dbReference type="InterPro" id="IPR034733">
    <property type="entry name" value="AcCoA_carboxyl_beta"/>
</dbReference>
<evidence type="ECO:0000259" key="2">
    <source>
        <dbReference type="PROSITE" id="PS50989"/>
    </source>
</evidence>
<dbReference type="InterPro" id="IPR029045">
    <property type="entry name" value="ClpP/crotonase-like_dom_sf"/>
</dbReference>
<keyword evidence="3" id="KW-0808">Transferase</keyword>
<dbReference type="PANTHER" id="PTHR43842:SF2">
    <property type="entry name" value="PROPIONYL-COA CARBOXYLASE BETA CHAIN, MITOCHONDRIAL"/>
    <property type="match status" value="1"/>
</dbReference>
<dbReference type="PROSITE" id="PS50980">
    <property type="entry name" value="COA_CT_NTER"/>
    <property type="match status" value="1"/>
</dbReference>
<dbReference type="GO" id="GO:0004658">
    <property type="term" value="F:propionyl-CoA carboxylase activity"/>
    <property type="evidence" value="ECO:0007669"/>
    <property type="project" value="TreeGrafter"/>
</dbReference>